<dbReference type="EMBL" id="AOLV01000033">
    <property type="protein sequence ID" value="EPX83086.1"/>
    <property type="molecule type" value="Genomic_DNA"/>
</dbReference>
<reference evidence="1 2" key="1">
    <citation type="journal article" date="2013" name="Stand. Genomic Sci.">
        <title>Genome sequence of the reddish-pigmented Rubellimicrobium thermophilum type strain (DSM 16684(T)), a member of the Roseobacter clade.</title>
        <authorList>
            <person name="Fiebig A."/>
            <person name="Riedel T."/>
            <person name="Gronow S."/>
            <person name="Petersen J."/>
            <person name="Klenk H.P."/>
            <person name="Goker M."/>
        </authorList>
    </citation>
    <scope>NUCLEOTIDE SEQUENCE [LARGE SCALE GENOMIC DNA]</scope>
    <source>
        <strain evidence="1 2">DSM 16684</strain>
    </source>
</reference>
<dbReference type="RefSeq" id="WP_021098775.1">
    <property type="nucleotide sequence ID" value="NZ_KE557324.1"/>
</dbReference>
<accession>S9QNV9</accession>
<proteinExistence type="predicted"/>
<protein>
    <submittedName>
        <fullName evidence="1">Uncharacterized protein</fullName>
    </submittedName>
</protein>
<sequence length="59" mass="6406">MPNTHRDGPVLVRLSGETARHLAERLLAPRAPAERLWQEIPALGAGAASPMTGIRRRAI</sequence>
<evidence type="ECO:0000313" key="1">
    <source>
        <dbReference type="EMBL" id="EPX83086.1"/>
    </source>
</evidence>
<dbReference type="HOGENOM" id="CLU_2957881_0_0_5"/>
<name>S9QNV9_9RHOB</name>
<evidence type="ECO:0000313" key="2">
    <source>
        <dbReference type="Proteomes" id="UP000015346"/>
    </source>
</evidence>
<keyword evidence="2" id="KW-1185">Reference proteome</keyword>
<dbReference type="AlphaFoldDB" id="S9QNV9"/>
<organism evidence="1 2">
    <name type="scientific">Rubellimicrobium thermophilum DSM 16684</name>
    <dbReference type="NCBI Taxonomy" id="1123069"/>
    <lineage>
        <taxon>Bacteria</taxon>
        <taxon>Pseudomonadati</taxon>
        <taxon>Pseudomonadota</taxon>
        <taxon>Alphaproteobacteria</taxon>
        <taxon>Rhodobacterales</taxon>
        <taxon>Roseobacteraceae</taxon>
        <taxon>Rubellimicrobium</taxon>
    </lineage>
</organism>
<dbReference type="Proteomes" id="UP000015346">
    <property type="component" value="Unassembled WGS sequence"/>
</dbReference>
<gene>
    <name evidence="1" type="ORF">ruthe_02703</name>
</gene>
<comment type="caution">
    <text evidence="1">The sequence shown here is derived from an EMBL/GenBank/DDBJ whole genome shotgun (WGS) entry which is preliminary data.</text>
</comment>